<dbReference type="AlphaFoldDB" id="A0AAW1X6Z1"/>
<comment type="caution">
    <text evidence="2">The sequence shown here is derived from an EMBL/GenBank/DDBJ whole genome shotgun (WGS) entry which is preliminary data.</text>
</comment>
<proteinExistence type="predicted"/>
<evidence type="ECO:0000313" key="3">
    <source>
        <dbReference type="Proteomes" id="UP001457282"/>
    </source>
</evidence>
<feature type="chain" id="PRO_5043430285" description="Secreted protein" evidence="1">
    <location>
        <begin position="23"/>
        <end position="91"/>
    </location>
</feature>
<organism evidence="2 3">
    <name type="scientific">Rubus argutus</name>
    <name type="common">Southern blackberry</name>
    <dbReference type="NCBI Taxonomy" id="59490"/>
    <lineage>
        <taxon>Eukaryota</taxon>
        <taxon>Viridiplantae</taxon>
        <taxon>Streptophyta</taxon>
        <taxon>Embryophyta</taxon>
        <taxon>Tracheophyta</taxon>
        <taxon>Spermatophyta</taxon>
        <taxon>Magnoliopsida</taxon>
        <taxon>eudicotyledons</taxon>
        <taxon>Gunneridae</taxon>
        <taxon>Pentapetalae</taxon>
        <taxon>rosids</taxon>
        <taxon>fabids</taxon>
        <taxon>Rosales</taxon>
        <taxon>Rosaceae</taxon>
        <taxon>Rosoideae</taxon>
        <taxon>Rosoideae incertae sedis</taxon>
        <taxon>Rubus</taxon>
    </lineage>
</organism>
<protein>
    <recommendedName>
        <fullName evidence="4">Secreted protein</fullName>
    </recommendedName>
</protein>
<accession>A0AAW1X6Z1</accession>
<evidence type="ECO:0008006" key="4">
    <source>
        <dbReference type="Google" id="ProtNLM"/>
    </source>
</evidence>
<keyword evidence="3" id="KW-1185">Reference proteome</keyword>
<evidence type="ECO:0000313" key="2">
    <source>
        <dbReference type="EMBL" id="KAK9931829.1"/>
    </source>
</evidence>
<name>A0AAW1X6Z1_RUBAR</name>
<evidence type="ECO:0000256" key="1">
    <source>
        <dbReference type="SAM" id="SignalP"/>
    </source>
</evidence>
<feature type="signal peptide" evidence="1">
    <location>
        <begin position="1"/>
        <end position="22"/>
    </location>
</feature>
<reference evidence="2 3" key="1">
    <citation type="journal article" date="2023" name="G3 (Bethesda)">
        <title>A chromosome-length genome assembly and annotation of blackberry (Rubus argutus, cv. 'Hillquist').</title>
        <authorList>
            <person name="Bruna T."/>
            <person name="Aryal R."/>
            <person name="Dudchenko O."/>
            <person name="Sargent D.J."/>
            <person name="Mead D."/>
            <person name="Buti M."/>
            <person name="Cavallini A."/>
            <person name="Hytonen T."/>
            <person name="Andres J."/>
            <person name="Pham M."/>
            <person name="Weisz D."/>
            <person name="Mascagni F."/>
            <person name="Usai G."/>
            <person name="Natali L."/>
            <person name="Bassil N."/>
            <person name="Fernandez G.E."/>
            <person name="Lomsadze A."/>
            <person name="Armour M."/>
            <person name="Olukolu B."/>
            <person name="Poorten T."/>
            <person name="Britton C."/>
            <person name="Davik J."/>
            <person name="Ashrafi H."/>
            <person name="Aiden E.L."/>
            <person name="Borodovsky M."/>
            <person name="Worthington M."/>
        </authorList>
    </citation>
    <scope>NUCLEOTIDE SEQUENCE [LARGE SCALE GENOMIC DNA]</scope>
    <source>
        <strain evidence="2">PI 553951</strain>
    </source>
</reference>
<dbReference type="Proteomes" id="UP001457282">
    <property type="component" value="Unassembled WGS sequence"/>
</dbReference>
<gene>
    <name evidence="2" type="ORF">M0R45_019089</name>
</gene>
<dbReference type="EMBL" id="JBEDUW010000004">
    <property type="protein sequence ID" value="KAK9931829.1"/>
    <property type="molecule type" value="Genomic_DNA"/>
</dbReference>
<sequence>MPIPFALVVLLHYSCFLHLAASSTSNLEVTSRFIECKIVLVLEIPNTIVIAIKVIHPSKDPKVEKYHEQQQLSYRLPWPRFLSCFVPNRWQ</sequence>
<keyword evidence="1" id="KW-0732">Signal</keyword>